<dbReference type="PANTHER" id="PTHR12196">
    <property type="entry name" value="DOMAIN OF UNKNOWN FUNCTION 71 DUF71 -CONTAINING PROTEIN"/>
    <property type="match status" value="1"/>
</dbReference>
<dbReference type="Gene3D" id="3.90.1490.10">
    <property type="entry name" value="putative n-type atp pyrophosphatase, domain 2"/>
    <property type="match status" value="1"/>
</dbReference>
<dbReference type="EMBL" id="BMJW01000003">
    <property type="protein sequence ID" value="GGH02466.1"/>
    <property type="molecule type" value="Genomic_DNA"/>
</dbReference>
<reference evidence="2" key="1">
    <citation type="journal article" date="2014" name="Int. J. Syst. Evol. Microbiol.">
        <title>Complete genome sequence of Corynebacterium casei LMG S-19264T (=DSM 44701T), isolated from a smear-ripened cheese.</title>
        <authorList>
            <consortium name="US DOE Joint Genome Institute (JGI-PGF)"/>
            <person name="Walter F."/>
            <person name="Albersmeier A."/>
            <person name="Kalinowski J."/>
            <person name="Ruckert C."/>
        </authorList>
    </citation>
    <scope>NUCLEOTIDE SEQUENCE</scope>
    <source>
        <strain evidence="2">CGMCC 1.15763</strain>
    </source>
</reference>
<comment type="caution">
    <text evidence="2">The sequence shown here is derived from an EMBL/GenBank/DDBJ whole genome shotgun (WGS) entry which is preliminary data.</text>
</comment>
<evidence type="ECO:0000313" key="2">
    <source>
        <dbReference type="EMBL" id="GGH02466.1"/>
    </source>
</evidence>
<proteinExistence type="predicted"/>
<gene>
    <name evidence="2" type="ORF">GCM10011416_21530</name>
</gene>
<sequence length="220" mass="25099">MSKNAAVLWTGGKDCALAFYKSQLEGHNIKLLVTFTPKNPVFKAHSLALIKLQAKAIDLPHLSIVIDQPIRDSYQKNISLLKQQHHIDVLITGDIDQIDNHNNWIEDCCKPSGMLVHKPLWKLERESILDQLISNNFEVIFSLVKKDLDLTDFLGHRITTDQIDQLKKNKNIDLCGENGAYHTMTLNAPFFTKKIVLTSTIKEDNEYAYLCIQSTKLEEK</sequence>
<dbReference type="PANTHER" id="PTHR12196:SF2">
    <property type="entry name" value="DIPHTHINE--AMMONIA LIGASE"/>
    <property type="match status" value="1"/>
</dbReference>
<dbReference type="NCBIfam" id="TIGR00290">
    <property type="entry name" value="MJ0570_dom"/>
    <property type="match status" value="1"/>
</dbReference>
<dbReference type="GO" id="GO:0017183">
    <property type="term" value="P:protein histidyl modification to diphthamide"/>
    <property type="evidence" value="ECO:0007669"/>
    <property type="project" value="TreeGrafter"/>
</dbReference>
<dbReference type="CDD" id="cd01994">
    <property type="entry name" value="AANH_PF0828-like"/>
    <property type="match status" value="1"/>
</dbReference>
<evidence type="ECO:0000259" key="1">
    <source>
        <dbReference type="Pfam" id="PF01902"/>
    </source>
</evidence>
<feature type="domain" description="Diphthamide synthase" evidence="1">
    <location>
        <begin position="5"/>
        <end position="215"/>
    </location>
</feature>
<accession>A0A917I1Z5</accession>
<dbReference type="SUPFAM" id="SSF52402">
    <property type="entry name" value="Adenine nucleotide alpha hydrolases-like"/>
    <property type="match status" value="1"/>
</dbReference>
<reference evidence="2" key="2">
    <citation type="submission" date="2020-09" db="EMBL/GenBank/DDBJ databases">
        <authorList>
            <person name="Sun Q."/>
            <person name="Zhou Y."/>
        </authorList>
    </citation>
    <scope>NUCLEOTIDE SEQUENCE</scope>
    <source>
        <strain evidence="2">CGMCC 1.15763</strain>
    </source>
</reference>
<dbReference type="AlphaFoldDB" id="A0A917I1Z5"/>
<dbReference type="InterPro" id="IPR002761">
    <property type="entry name" value="Diphthami_syn_dom"/>
</dbReference>
<dbReference type="InterPro" id="IPR014729">
    <property type="entry name" value="Rossmann-like_a/b/a_fold"/>
</dbReference>
<dbReference type="GO" id="GO:0017178">
    <property type="term" value="F:diphthine-ammonia ligase activity"/>
    <property type="evidence" value="ECO:0007669"/>
    <property type="project" value="TreeGrafter"/>
</dbReference>
<protein>
    <submittedName>
        <fullName evidence="2">ATP pyrophosphatase</fullName>
    </submittedName>
</protein>
<dbReference type="Gene3D" id="3.40.50.620">
    <property type="entry name" value="HUPs"/>
    <property type="match status" value="1"/>
</dbReference>
<evidence type="ECO:0000313" key="3">
    <source>
        <dbReference type="Proteomes" id="UP000633278"/>
    </source>
</evidence>
<name>A0A917I1Z5_9FLAO</name>
<dbReference type="InterPro" id="IPR030662">
    <property type="entry name" value="DPH6/MJ0570"/>
</dbReference>
<dbReference type="Proteomes" id="UP000633278">
    <property type="component" value="Unassembled WGS sequence"/>
</dbReference>
<keyword evidence="3" id="KW-1185">Reference proteome</keyword>
<dbReference type="Pfam" id="PF01902">
    <property type="entry name" value="Diphthami_syn_2"/>
    <property type="match status" value="1"/>
</dbReference>
<organism evidence="2 3">
    <name type="scientific">Polaribacter pacificus</name>
    <dbReference type="NCBI Taxonomy" id="1775173"/>
    <lineage>
        <taxon>Bacteria</taxon>
        <taxon>Pseudomonadati</taxon>
        <taxon>Bacteroidota</taxon>
        <taxon>Flavobacteriia</taxon>
        <taxon>Flavobacteriales</taxon>
        <taxon>Flavobacteriaceae</taxon>
    </lineage>
</organism>
<dbReference type="RefSeq" id="WP_188599356.1">
    <property type="nucleotide sequence ID" value="NZ_BMJW01000003.1"/>
</dbReference>